<evidence type="ECO:0000313" key="4">
    <source>
        <dbReference type="EMBL" id="EST05910.1"/>
    </source>
</evidence>
<dbReference type="PANTHER" id="PTHR24045">
    <property type="match status" value="1"/>
</dbReference>
<protein>
    <submittedName>
        <fullName evidence="4">Uncharacterized protein</fullName>
    </submittedName>
</protein>
<keyword evidence="1" id="KW-0808">Transferase</keyword>
<keyword evidence="5" id="KW-1185">Reference proteome</keyword>
<accession>V5ELH6</accession>
<evidence type="ECO:0000256" key="2">
    <source>
        <dbReference type="SAM" id="MobiDB-lite"/>
    </source>
</evidence>
<evidence type="ECO:0000256" key="1">
    <source>
        <dbReference type="ARBA" id="ARBA00022679"/>
    </source>
</evidence>
<name>V5ELH6_KALBG</name>
<feature type="transmembrane region" description="Helical" evidence="3">
    <location>
        <begin position="125"/>
        <end position="144"/>
    </location>
</feature>
<dbReference type="PANTHER" id="PTHR24045:SF0">
    <property type="entry name" value="N-ACETYLGLUCOSAMINE-1-PHOSPHOTRANSFERASE SUBUNITS ALPHA_BETA"/>
    <property type="match status" value="1"/>
</dbReference>
<feature type="compositionally biased region" description="Low complexity" evidence="2">
    <location>
        <begin position="31"/>
        <end position="41"/>
    </location>
</feature>
<dbReference type="STRING" id="1365824.V5ELH6"/>
<feature type="compositionally biased region" description="Polar residues" evidence="2">
    <location>
        <begin position="21"/>
        <end position="30"/>
    </location>
</feature>
<evidence type="ECO:0000313" key="5">
    <source>
        <dbReference type="Proteomes" id="UP000019377"/>
    </source>
</evidence>
<dbReference type="GO" id="GO:0003976">
    <property type="term" value="F:UDP-N-acetylglucosamine-lysosomal-enzyme N-acetylglucosaminephosphotransferase activity"/>
    <property type="evidence" value="ECO:0007669"/>
    <property type="project" value="TreeGrafter"/>
</dbReference>
<dbReference type="InterPro" id="IPR047141">
    <property type="entry name" value="Stealth"/>
</dbReference>
<keyword evidence="3" id="KW-0472">Membrane</keyword>
<dbReference type="AlphaFoldDB" id="V5ELH6"/>
<keyword evidence="3" id="KW-0812">Transmembrane</keyword>
<dbReference type="GO" id="GO:0005794">
    <property type="term" value="C:Golgi apparatus"/>
    <property type="evidence" value="ECO:0007669"/>
    <property type="project" value="TreeGrafter"/>
</dbReference>
<feature type="region of interest" description="Disordered" evidence="2">
    <location>
        <begin position="164"/>
        <end position="190"/>
    </location>
</feature>
<dbReference type="GO" id="GO:0046835">
    <property type="term" value="P:carbohydrate phosphorylation"/>
    <property type="evidence" value="ECO:0007669"/>
    <property type="project" value="TreeGrafter"/>
</dbReference>
<gene>
    <name evidence="4" type="ORF">PSEUBRA_SCAF4g05045</name>
</gene>
<feature type="region of interest" description="Disordered" evidence="2">
    <location>
        <begin position="15"/>
        <end position="41"/>
    </location>
</feature>
<dbReference type="OrthoDB" id="263283at2759"/>
<dbReference type="eggNOG" id="ENOG502T5R2">
    <property type="taxonomic scope" value="Eukaryota"/>
</dbReference>
<proteinExistence type="predicted"/>
<dbReference type="EMBL" id="KI545884">
    <property type="protein sequence ID" value="EST05910.1"/>
    <property type="molecule type" value="Genomic_DNA"/>
</dbReference>
<reference evidence="5" key="1">
    <citation type="journal article" date="2013" name="Genome Announc.">
        <title>Draft genome sequence of Pseudozyma brasiliensis sp. nov. strain GHG001, a high producer of endo-1,4-xylanase isolated from an insect pest of sugarcane.</title>
        <authorList>
            <person name="Oliveira J.V.D.C."/>
            <person name="dos Santos R.A.C."/>
            <person name="Borges T.A."/>
            <person name="Riano-Pachon D.M."/>
            <person name="Goldman G.H."/>
        </authorList>
    </citation>
    <scope>NUCLEOTIDE SEQUENCE [LARGE SCALE GENOMIC DNA]</scope>
    <source>
        <strain evidence="5">GHG001</strain>
    </source>
</reference>
<organism evidence="4 5">
    <name type="scientific">Kalmanozyma brasiliensis (strain GHG001)</name>
    <name type="common">Yeast</name>
    <name type="synonym">Pseudozyma brasiliensis</name>
    <dbReference type="NCBI Taxonomy" id="1365824"/>
    <lineage>
        <taxon>Eukaryota</taxon>
        <taxon>Fungi</taxon>
        <taxon>Dikarya</taxon>
        <taxon>Basidiomycota</taxon>
        <taxon>Ustilaginomycotina</taxon>
        <taxon>Ustilaginomycetes</taxon>
        <taxon>Ustilaginales</taxon>
        <taxon>Ustilaginaceae</taxon>
        <taxon>Kalmanozyma</taxon>
    </lineage>
</organism>
<keyword evidence="3" id="KW-1133">Transmembrane helix</keyword>
<evidence type="ECO:0000256" key="3">
    <source>
        <dbReference type="SAM" id="Phobius"/>
    </source>
</evidence>
<sequence length="861" mass="96472">MRANFSDDTRIFFVTADQRDPQTGPSSHAGPSSPLLSSRTSLSSTTIIDGEDSIHFRDDAFHRDQRRWSDSCESSDSLTGNFITNHFPSLRNKLPTLLGSSGYQKLAASDDVPPLMRRIAHGKKVVCVLLLAALLLGIGTPKHLHGLSTIHIVAPDFSAPYHLQPGARASDGPKKERSLSSSPDLKLGRRSSKPAFDLKVEKLAEGFLGLPSQLRRVQGLGTDRFTTDEGQIREGQLPQWLSIADDADVLAGQAAATDDIKSSSHSFSASLTRLFSSPVSTSSSTAPPKVRLHHDWNAFTDNWLVTHPLTAAERKHRDDYRRAALPTFNSMAAEAMLGDHPGLHDTFVYSNDDFFITDDVSTGDISSPLYGPVLRLDYNLVVQGKHSPDATPGEWSALWHTNWLLDQRFGKRKRPYIQHVHKSFSRSLLIEARMSWAHEHAKLALNRFRNGGDNIVTHFLSYYNMIERHREALLWSFFMLKLDEDGDGLVGSAHELAGALSQMGLTAKQSATAFSASNRNLTVSVRLPKRTTLKDDAANAALIRTGWPVPLKSRYAFSSQDGYPLGDISSKVIYRRDSAAMRRRYVHSPQPENGRGEESYFGWPNFVDDPTAHPSNVWWNRRFERPACELDLDRCLVRPFAGLQKGKVAWEEVFKQFAYVDGACGDCLIHHLVGRSGERGFNAFLPTADRVYTGKTDPNAQHLNRVPHLPLTSTWNASSPDTASSPEPTCFTVACVLANSGFGHGTPLRLFASQLIQRYAYTIAESPLQFKQLETQYSSRQTMRELEHALKRPSALERFEQREKNSSEAGAWLQSQRRFDSNRPVFVCINDDLTDRWAESVGPEFTRWMGRMWAQKQRWEL</sequence>
<dbReference type="Proteomes" id="UP000019377">
    <property type="component" value="Unassembled WGS sequence"/>
</dbReference>
<dbReference type="OMA" id="CGDCLIH"/>
<dbReference type="HOGENOM" id="CLU_005484_0_0_1"/>